<organism evidence="2 3">
    <name type="scientific">Alkalibacterium iburiense</name>
    <dbReference type="NCBI Taxonomy" id="290589"/>
    <lineage>
        <taxon>Bacteria</taxon>
        <taxon>Bacillati</taxon>
        <taxon>Bacillota</taxon>
        <taxon>Bacilli</taxon>
        <taxon>Lactobacillales</taxon>
        <taxon>Carnobacteriaceae</taxon>
        <taxon>Alkalibacterium</taxon>
    </lineage>
</organism>
<evidence type="ECO:0000313" key="2">
    <source>
        <dbReference type="EMBL" id="GAA0358360.1"/>
    </source>
</evidence>
<keyword evidence="3" id="KW-1185">Reference proteome</keyword>
<dbReference type="InterPro" id="IPR005025">
    <property type="entry name" value="FMN_Rdtase-like_dom"/>
</dbReference>
<sequence>MVKIGIVTGSTRDARLNGQVAEYVLQKAQNLNIEGAEFEIVDIKDYDLPIFNEAMPPAMANKQYEGEENQRWSEKIDSLDGYIYITPEYNKAVSPALKNALDYLGSEWSDKAAGIVGYGSTLGVAATLNLRTILSNMNVATVGPFGAFNLFTDFEEMTTFRPAEVHNATIQAVIETTVNWSKGLKSIRG</sequence>
<dbReference type="PANTHER" id="PTHR30543:SF21">
    <property type="entry name" value="NAD(P)H-DEPENDENT FMN REDUCTASE LOT6"/>
    <property type="match status" value="1"/>
</dbReference>
<evidence type="ECO:0000313" key="3">
    <source>
        <dbReference type="Proteomes" id="UP001501166"/>
    </source>
</evidence>
<dbReference type="SUPFAM" id="SSF52218">
    <property type="entry name" value="Flavoproteins"/>
    <property type="match status" value="1"/>
</dbReference>
<dbReference type="Proteomes" id="UP001501166">
    <property type="component" value="Unassembled WGS sequence"/>
</dbReference>
<dbReference type="InterPro" id="IPR050712">
    <property type="entry name" value="NAD(P)H-dep_reductase"/>
</dbReference>
<protein>
    <submittedName>
        <fullName evidence="2">NADPH-dependent FMN reductase</fullName>
    </submittedName>
</protein>
<evidence type="ECO:0000259" key="1">
    <source>
        <dbReference type="Pfam" id="PF03358"/>
    </source>
</evidence>
<dbReference type="PANTHER" id="PTHR30543">
    <property type="entry name" value="CHROMATE REDUCTASE"/>
    <property type="match status" value="1"/>
</dbReference>
<gene>
    <name evidence="2" type="ORF">GCM10008932_08830</name>
</gene>
<accession>A0ABN0X940</accession>
<dbReference type="Pfam" id="PF03358">
    <property type="entry name" value="FMN_red"/>
    <property type="match status" value="1"/>
</dbReference>
<feature type="domain" description="NADPH-dependent FMN reductase-like" evidence="1">
    <location>
        <begin position="2"/>
        <end position="145"/>
    </location>
</feature>
<name>A0ABN0X940_9LACT</name>
<dbReference type="EMBL" id="BAAACW010000055">
    <property type="protein sequence ID" value="GAA0358360.1"/>
    <property type="molecule type" value="Genomic_DNA"/>
</dbReference>
<comment type="caution">
    <text evidence="2">The sequence shown here is derived from an EMBL/GenBank/DDBJ whole genome shotgun (WGS) entry which is preliminary data.</text>
</comment>
<dbReference type="InterPro" id="IPR029039">
    <property type="entry name" value="Flavoprotein-like_sf"/>
</dbReference>
<proteinExistence type="predicted"/>
<reference evidence="3" key="1">
    <citation type="journal article" date="2019" name="Int. J. Syst. Evol. Microbiol.">
        <title>The Global Catalogue of Microorganisms (GCM) 10K type strain sequencing project: providing services to taxonomists for standard genome sequencing and annotation.</title>
        <authorList>
            <consortium name="The Broad Institute Genomics Platform"/>
            <consortium name="The Broad Institute Genome Sequencing Center for Infectious Disease"/>
            <person name="Wu L."/>
            <person name="Ma J."/>
        </authorList>
    </citation>
    <scope>NUCLEOTIDE SEQUENCE [LARGE SCALE GENOMIC DNA]</scope>
    <source>
        <strain evidence="3">JCM 12662</strain>
    </source>
</reference>
<dbReference type="Gene3D" id="3.40.50.360">
    <property type="match status" value="1"/>
</dbReference>
<dbReference type="RefSeq" id="WP_343754400.1">
    <property type="nucleotide sequence ID" value="NZ_BAAACW010000055.1"/>
</dbReference>